<dbReference type="PROSITE" id="PS00151">
    <property type="entry name" value="ACYLPHOSPHATASE_2"/>
    <property type="match status" value="1"/>
</dbReference>
<evidence type="ECO:0000256" key="4">
    <source>
        <dbReference type="ARBA" id="ARBA00047645"/>
    </source>
</evidence>
<feature type="active site" evidence="5">
    <location>
        <position position="22"/>
    </location>
</feature>
<comment type="similarity">
    <text evidence="1 6">Belongs to the acylphosphatase family.</text>
</comment>
<gene>
    <name evidence="8" type="ORF">N7E81_18055</name>
</gene>
<keyword evidence="9" id="KW-1185">Reference proteome</keyword>
<dbReference type="PRINTS" id="PR00112">
    <property type="entry name" value="ACYLPHPHTASE"/>
</dbReference>
<dbReference type="EMBL" id="CP106735">
    <property type="protein sequence ID" value="UXX79261.1"/>
    <property type="molecule type" value="Genomic_DNA"/>
</dbReference>
<dbReference type="PANTHER" id="PTHR10029:SF3">
    <property type="entry name" value="ACYLPHOSPHATASE-RELATED"/>
    <property type="match status" value="1"/>
</dbReference>
<dbReference type="InterPro" id="IPR001792">
    <property type="entry name" value="Acylphosphatase-like_dom"/>
</dbReference>
<evidence type="ECO:0000256" key="5">
    <source>
        <dbReference type="PROSITE-ProRule" id="PRU00520"/>
    </source>
</evidence>
<reference evidence="8" key="1">
    <citation type="submission" date="2022-10" db="EMBL/GenBank/DDBJ databases">
        <title>Comparative genomics and taxonomic characterization of three novel marine species of genus Reichenbachiella exhibiting antioxidant and polysaccharide degradation activities.</title>
        <authorList>
            <person name="Muhammad N."/>
            <person name="Lee Y.-J."/>
            <person name="Ko J."/>
            <person name="Kim S.-G."/>
        </authorList>
    </citation>
    <scope>NUCLEOTIDE SEQUENCE</scope>
    <source>
        <strain evidence="8">Wsw4-B4</strain>
    </source>
</reference>
<dbReference type="Proteomes" id="UP001062165">
    <property type="component" value="Chromosome"/>
</dbReference>
<feature type="domain" description="Acylphosphatase-like" evidence="7">
    <location>
        <begin position="7"/>
        <end position="93"/>
    </location>
</feature>
<evidence type="ECO:0000313" key="8">
    <source>
        <dbReference type="EMBL" id="UXX79261.1"/>
    </source>
</evidence>
<evidence type="ECO:0000256" key="6">
    <source>
        <dbReference type="RuleBase" id="RU004168"/>
    </source>
</evidence>
<evidence type="ECO:0000259" key="7">
    <source>
        <dbReference type="PROSITE" id="PS51160"/>
    </source>
</evidence>
<dbReference type="InterPro" id="IPR017968">
    <property type="entry name" value="Acylphosphatase_CS"/>
</dbReference>
<dbReference type="PROSITE" id="PS51160">
    <property type="entry name" value="ACYLPHOSPHATASE_3"/>
    <property type="match status" value="1"/>
</dbReference>
<dbReference type="SUPFAM" id="SSF54975">
    <property type="entry name" value="Acylphosphatase/BLUF domain-like"/>
    <property type="match status" value="1"/>
</dbReference>
<evidence type="ECO:0000256" key="3">
    <source>
        <dbReference type="ARBA" id="ARBA00022801"/>
    </source>
</evidence>
<comment type="catalytic activity">
    <reaction evidence="4 5">
        <text>an acyl phosphate + H2O = a carboxylate + phosphate + H(+)</text>
        <dbReference type="Rhea" id="RHEA:14965"/>
        <dbReference type="ChEBI" id="CHEBI:15377"/>
        <dbReference type="ChEBI" id="CHEBI:15378"/>
        <dbReference type="ChEBI" id="CHEBI:29067"/>
        <dbReference type="ChEBI" id="CHEBI:43474"/>
        <dbReference type="ChEBI" id="CHEBI:59918"/>
        <dbReference type="EC" id="3.6.1.7"/>
    </reaction>
</comment>
<protein>
    <recommendedName>
        <fullName evidence="2 5">acylphosphatase</fullName>
        <ecNumber evidence="2 5">3.6.1.7</ecNumber>
    </recommendedName>
</protein>
<evidence type="ECO:0000256" key="1">
    <source>
        <dbReference type="ARBA" id="ARBA00005614"/>
    </source>
</evidence>
<feature type="active site" evidence="5">
    <location>
        <position position="40"/>
    </location>
</feature>
<evidence type="ECO:0000313" key="9">
    <source>
        <dbReference type="Proteomes" id="UP001062165"/>
    </source>
</evidence>
<dbReference type="EC" id="3.6.1.7" evidence="2 5"/>
<dbReference type="PANTHER" id="PTHR10029">
    <property type="entry name" value="ACYLPHOSPHATASE"/>
    <property type="match status" value="1"/>
</dbReference>
<dbReference type="Pfam" id="PF00708">
    <property type="entry name" value="Acylphosphatase"/>
    <property type="match status" value="1"/>
</dbReference>
<proteinExistence type="inferred from homology"/>
<evidence type="ECO:0000256" key="2">
    <source>
        <dbReference type="ARBA" id="ARBA00012150"/>
    </source>
</evidence>
<sequence>MNKELIGRSILVSGKVQGVFYRASTADEASKLGLEGWVKNLPTGEVMIEVFGEKPDIDQLIAWCWQGSPLAKVSKVEVEEVPFRKGGLFMVLY</sequence>
<keyword evidence="3 5" id="KW-0378">Hydrolase</keyword>
<accession>A0ABY6CZB7</accession>
<organism evidence="8 9">
    <name type="scientific">Reichenbachiella carrageenanivorans</name>
    <dbReference type="NCBI Taxonomy" id="2979869"/>
    <lineage>
        <taxon>Bacteria</taxon>
        <taxon>Pseudomonadati</taxon>
        <taxon>Bacteroidota</taxon>
        <taxon>Cytophagia</taxon>
        <taxon>Cytophagales</taxon>
        <taxon>Reichenbachiellaceae</taxon>
        <taxon>Reichenbachiella</taxon>
    </lineage>
</organism>
<dbReference type="RefSeq" id="WP_263051004.1">
    <property type="nucleotide sequence ID" value="NZ_CP106735.1"/>
</dbReference>
<name>A0ABY6CZB7_9BACT</name>
<dbReference type="InterPro" id="IPR036046">
    <property type="entry name" value="Acylphosphatase-like_dom_sf"/>
</dbReference>
<dbReference type="InterPro" id="IPR020456">
    <property type="entry name" value="Acylphosphatase"/>
</dbReference>
<dbReference type="Gene3D" id="3.30.70.100">
    <property type="match status" value="1"/>
</dbReference>